<sequence length="418" mass="47518">MNPFLKDIAVSTMLKERLSALSTLLKSRHILHSVALELELINDAMIPSEIEEVMRNISKSLTITQLGKDFLKIELESTKPDGMKPLLQSISNHFIEQLLAPERSSIQDSREFLAFHIKKRKEDLDVAENALAEYKNTNALLTPEIQVQSLNRLAILRQNLYQKKAELAGAQKNLGTLDQQLSKTNPVIGKIEEQIIKTRSELALLYAKYTKNHSSVQAKEREIRRLESERSELLKIAQPNFNSGQLWDIASSNVLGKAKIMQPFLSEQLHNLQMARSKFESLNEETKSLNNMILELEQKANNFGNSAKELYRLFKNVEIKRQLYDELVKRYEMAQLTGSLGIFEQKKRVKIIDLPFTPSKPSNFPPIIFAITGFLAGIFLGIGLATIVELFDTSIRRPDQLEILTEVPVITVIPKVLN</sequence>
<comment type="caution">
    <text evidence="3">The sequence shown here is derived from an EMBL/GenBank/DDBJ whole genome shotgun (WGS) entry which is preliminary data.</text>
</comment>
<gene>
    <name evidence="3" type="ORF">CF67_01084</name>
</gene>
<keyword evidence="1" id="KW-0175">Coiled coil</keyword>
<protein>
    <submittedName>
        <fullName evidence="3">Chain length determinant protein</fullName>
    </submittedName>
</protein>
<dbReference type="EMBL" id="JGVK01000001">
    <property type="protein sequence ID" value="KEY91743.1"/>
    <property type="molecule type" value="Genomic_DNA"/>
</dbReference>
<dbReference type="AlphaFoldDB" id="A0A084CPL4"/>
<keyword evidence="4" id="KW-1185">Reference proteome</keyword>
<dbReference type="PANTHER" id="PTHR32309:SF31">
    <property type="entry name" value="CAPSULAR EXOPOLYSACCHARIDE FAMILY"/>
    <property type="match status" value="1"/>
</dbReference>
<keyword evidence="2" id="KW-0812">Transmembrane</keyword>
<evidence type="ECO:0000313" key="4">
    <source>
        <dbReference type="Proteomes" id="UP000053784"/>
    </source>
</evidence>
<dbReference type="PANTHER" id="PTHR32309">
    <property type="entry name" value="TYROSINE-PROTEIN KINASE"/>
    <property type="match status" value="1"/>
</dbReference>
<accession>A0A084CPL4</accession>
<evidence type="ECO:0000313" key="3">
    <source>
        <dbReference type="EMBL" id="KEY91743.1"/>
    </source>
</evidence>
<proteinExistence type="predicted"/>
<feature type="coiled-coil region" evidence="1">
    <location>
        <begin position="117"/>
        <end position="173"/>
    </location>
</feature>
<keyword evidence="2" id="KW-0472">Membrane</keyword>
<dbReference type="InterPro" id="IPR050445">
    <property type="entry name" value="Bact_polysacc_biosynth/exp"/>
</dbReference>
<feature type="transmembrane region" description="Helical" evidence="2">
    <location>
        <begin position="367"/>
        <end position="391"/>
    </location>
</feature>
<dbReference type="STRING" id="1179155.CF67_01084"/>
<evidence type="ECO:0000256" key="2">
    <source>
        <dbReference type="SAM" id="Phobius"/>
    </source>
</evidence>
<dbReference type="Proteomes" id="UP000053784">
    <property type="component" value="Unassembled WGS sequence"/>
</dbReference>
<feature type="coiled-coil region" evidence="1">
    <location>
        <begin position="265"/>
        <end position="302"/>
    </location>
</feature>
<organism evidence="3 4">
    <name type="scientific">Candidatus Photodesmus blepharonis</name>
    <dbReference type="NCBI Taxonomy" id="1179155"/>
    <lineage>
        <taxon>Bacteria</taxon>
        <taxon>Pseudomonadati</taxon>
        <taxon>Pseudomonadota</taxon>
        <taxon>Gammaproteobacteria</taxon>
        <taxon>Vibrionales</taxon>
        <taxon>Vibrionaceae</taxon>
        <taxon>Candidatus Photodesmus</taxon>
    </lineage>
</organism>
<evidence type="ECO:0000256" key="1">
    <source>
        <dbReference type="SAM" id="Coils"/>
    </source>
</evidence>
<name>A0A084CPL4_9GAMM</name>
<keyword evidence="2" id="KW-1133">Transmembrane helix</keyword>
<reference evidence="3 4" key="1">
    <citation type="submission" date="2014-03" db="EMBL/GenBank/DDBJ databases">
        <title>Selection and divergence in the genomes of co-occurring obligate luminous symbionts with specific hosts.</title>
        <authorList>
            <person name="Hendry T.A."/>
            <person name="de Wet J.R."/>
            <person name="Dunlap P.V."/>
        </authorList>
    </citation>
    <scope>NUCLEOTIDE SEQUENCE [LARGE SCALE GENOMIC DNA]</scope>
    <source>
        <strain evidence="3 4">Ppalp.1</strain>
    </source>
</reference>
<dbReference type="eggNOG" id="COG3206">
    <property type="taxonomic scope" value="Bacteria"/>
</dbReference>